<evidence type="ECO:0000313" key="2">
    <source>
        <dbReference type="Proteomes" id="UP000479710"/>
    </source>
</evidence>
<dbReference type="EMBL" id="SPHZ02000003">
    <property type="protein sequence ID" value="KAF0923645.1"/>
    <property type="molecule type" value="Genomic_DNA"/>
</dbReference>
<reference evidence="1 2" key="1">
    <citation type="submission" date="2019-11" db="EMBL/GenBank/DDBJ databases">
        <title>Whole genome sequence of Oryza granulata.</title>
        <authorList>
            <person name="Li W."/>
        </authorList>
    </citation>
    <scope>NUCLEOTIDE SEQUENCE [LARGE SCALE GENOMIC DNA]</scope>
    <source>
        <strain evidence="2">cv. Menghai</strain>
        <tissue evidence="1">Leaf</tissue>
    </source>
</reference>
<sequence length="115" mass="12296">MALAEMDVLGLKLLDSLRRPVAQISPAIEAPVSFLALGDDGNLGMYFSDGHDKKFGPTYEALGFCELPLACGLRGVCSAAGKCGDFSAYGVRPRRRTAAIMSATRRPSPTSTTWR</sequence>
<evidence type="ECO:0000313" key="1">
    <source>
        <dbReference type="EMBL" id="KAF0923645.1"/>
    </source>
</evidence>
<keyword evidence="2" id="KW-1185">Reference proteome</keyword>
<dbReference type="OrthoDB" id="740822at2759"/>
<gene>
    <name evidence="1" type="ORF">E2562_006625</name>
</gene>
<proteinExistence type="predicted"/>
<organism evidence="1 2">
    <name type="scientific">Oryza meyeriana var. granulata</name>
    <dbReference type="NCBI Taxonomy" id="110450"/>
    <lineage>
        <taxon>Eukaryota</taxon>
        <taxon>Viridiplantae</taxon>
        <taxon>Streptophyta</taxon>
        <taxon>Embryophyta</taxon>
        <taxon>Tracheophyta</taxon>
        <taxon>Spermatophyta</taxon>
        <taxon>Magnoliopsida</taxon>
        <taxon>Liliopsida</taxon>
        <taxon>Poales</taxon>
        <taxon>Poaceae</taxon>
        <taxon>BOP clade</taxon>
        <taxon>Oryzoideae</taxon>
        <taxon>Oryzeae</taxon>
        <taxon>Oryzinae</taxon>
        <taxon>Oryza</taxon>
        <taxon>Oryza meyeriana</taxon>
    </lineage>
</organism>
<name>A0A6G1EEY9_9ORYZ</name>
<dbReference type="AlphaFoldDB" id="A0A6G1EEY9"/>
<comment type="caution">
    <text evidence="1">The sequence shown here is derived from an EMBL/GenBank/DDBJ whole genome shotgun (WGS) entry which is preliminary data.</text>
</comment>
<dbReference type="Proteomes" id="UP000479710">
    <property type="component" value="Unassembled WGS sequence"/>
</dbReference>
<accession>A0A6G1EEY9</accession>
<protein>
    <submittedName>
        <fullName evidence="1">Uncharacterized protein</fullName>
    </submittedName>
</protein>